<protein>
    <submittedName>
        <fullName evidence="4">Os02g0183500 protein</fullName>
    </submittedName>
</protein>
<feature type="transmembrane region" description="Helical" evidence="1">
    <location>
        <begin position="242"/>
        <end position="268"/>
    </location>
</feature>
<keyword evidence="2" id="KW-0732">Signal</keyword>
<dbReference type="Proteomes" id="UP000000763">
    <property type="component" value="Chromosome 2"/>
</dbReference>
<feature type="transmembrane region" description="Helical" evidence="1">
    <location>
        <begin position="503"/>
        <end position="523"/>
    </location>
</feature>
<reference evidence="4" key="3">
    <citation type="journal article" date="2006" name="Nucleic Acids Res.">
        <title>The Rice Annotation Project Database (RAP-DB): hub for Oryza sativa ssp. japonica genome information.</title>
        <authorList>
            <person name="Ohyanagi H."/>
            <person name="Tanaka T."/>
            <person name="Sakai H."/>
            <person name="Shigemoto Y."/>
            <person name="Yamaguchi K."/>
            <person name="Habara T."/>
            <person name="Fujii Y."/>
            <person name="Antonio B.A."/>
            <person name="Nagamura Y."/>
            <person name="Imanishi T."/>
            <person name="Ikeo K."/>
            <person name="Itoh T."/>
            <person name="Gojobori T."/>
            <person name="Sasaki T."/>
        </authorList>
    </citation>
    <scope>NUCLEOTIDE SEQUENCE</scope>
</reference>
<reference evidence="4" key="5">
    <citation type="journal article" date="2008" name="Nucleic Acids Res.">
        <title>The Rice Annotation Project Database (RAP-DB): 2008 update.</title>
        <authorList>
            <consortium name="The Rice Annotation Project (RAP)"/>
            <person name="Tanaka T."/>
            <person name="Antonio B.A."/>
            <person name="Kikuchi S."/>
            <person name="Matsumoto T."/>
            <person name="Nagamura Y."/>
            <person name="Numa H."/>
            <person name="Sakai H."/>
            <person name="Wu J."/>
            <person name="Itoh T."/>
            <person name="Sasaki T."/>
            <person name="Aono R."/>
            <person name="Fujii Y."/>
            <person name="Habara T."/>
            <person name="Harada E."/>
            <person name="Kanno M."/>
            <person name="Kawahara Y."/>
            <person name="Kawashima H."/>
            <person name="Kubooka H."/>
            <person name="Matsuya A."/>
            <person name="Nakaoka H."/>
            <person name="Saichi N."/>
            <person name="Sanbonmatsu R."/>
            <person name="Sato Y."/>
            <person name="Shinso Y."/>
            <person name="Suzuki M."/>
            <person name="Takeda J."/>
            <person name="Tanino M."/>
            <person name="Todokoro F."/>
            <person name="Yamaguchi K."/>
            <person name="Yamamoto N."/>
            <person name="Yamasaki C."/>
            <person name="Imanishi T."/>
            <person name="Okido T."/>
            <person name="Tada M."/>
            <person name="Ikeo K."/>
            <person name="Tateno Y."/>
            <person name="Gojobori T."/>
            <person name="Lin Y.C."/>
            <person name="Wei F.J."/>
            <person name="Hsing Y.I."/>
            <person name="Zhao Q."/>
            <person name="Han B."/>
            <person name="Kramer M.R."/>
            <person name="McCombie R.W."/>
            <person name="Lonsdale D."/>
            <person name="O'Donovan C.C."/>
            <person name="Whitfield E.J."/>
            <person name="Apweiler R."/>
            <person name="Koyanagi K.O."/>
            <person name="Khurana J.P."/>
            <person name="Raghuvanshi S."/>
            <person name="Singh N.K."/>
            <person name="Tyagi A.K."/>
            <person name="Haberer G."/>
            <person name="Fujisawa M."/>
            <person name="Hosokawa S."/>
            <person name="Ito Y."/>
            <person name="Ikawa H."/>
            <person name="Shibata M."/>
            <person name="Yamamoto M."/>
            <person name="Bruskiewich R.M."/>
            <person name="Hoen D.R."/>
            <person name="Bureau TE."/>
            <person name="Namiki N."/>
            <person name="Ohyanagi H."/>
            <person name="Sakai Y."/>
            <person name="Nobushima S."/>
            <person name="Sakata K."/>
            <person name="Barrero R.A."/>
            <person name="Sato Y."/>
            <person name="Souvorov A."/>
            <person name="Smith-White B."/>
            <person name="Tatusova T."/>
            <person name="An S."/>
            <person name="An G."/>
            <person name="OOta S."/>
            <person name="Fuks G."/>
            <person name="Messing J."/>
            <person name="Christie K.R."/>
            <person name="Lieberherr D."/>
            <person name="Kim H."/>
            <person name="Zuccolo A."/>
            <person name="Wing R.A."/>
            <person name="Nobuta K."/>
            <person name="Green P.J."/>
            <person name="Lu C."/>
            <person name="Meyers BC."/>
            <person name="Chaparro C."/>
            <person name="Piegu B."/>
            <person name="Panaud O."/>
            <person name="Echeverria M."/>
        </authorList>
    </citation>
    <scope>NUCLEOTIDE SEQUENCE</scope>
</reference>
<reference evidence="4" key="8">
    <citation type="submission" date="2012-08" db="EMBL/GenBank/DDBJ databases">
        <title>The Second Rice Annotation Project Meeting (RAP2).</title>
        <authorList>
            <consortium name="The Rice Annotation Project (RAP)"/>
        </authorList>
    </citation>
    <scope>NUCLEOTIDE SEQUENCE</scope>
</reference>
<reference evidence="3" key="1">
    <citation type="submission" date="2001-08" db="EMBL/GenBank/DDBJ databases">
        <title>Oryza sativa nipponbare(GA3) genomic DNA, chromosome 2, BAC clone:OJ1572_F02.</title>
        <authorList>
            <person name="Sasaki T."/>
            <person name="Matsumoto T."/>
            <person name="Yamamoto K."/>
        </authorList>
    </citation>
    <scope>NUCLEOTIDE SEQUENCE</scope>
</reference>
<proteinExistence type="predicted"/>
<evidence type="ECO:0000313" key="4">
    <source>
        <dbReference type="EMBL" id="BAF08018.1"/>
    </source>
</evidence>
<evidence type="ECO:0000313" key="3">
    <source>
        <dbReference type="EMBL" id="BAD25062.1"/>
    </source>
</evidence>
<keyword evidence="1" id="KW-0812">Transmembrane</keyword>
<feature type="transmembrane region" description="Helical" evidence="1">
    <location>
        <begin position="127"/>
        <end position="151"/>
    </location>
</feature>
<organism evidence="3 5">
    <name type="scientific">Oryza sativa subsp. japonica</name>
    <name type="common">Rice</name>
    <dbReference type="NCBI Taxonomy" id="39947"/>
    <lineage>
        <taxon>Eukaryota</taxon>
        <taxon>Viridiplantae</taxon>
        <taxon>Streptophyta</taxon>
        <taxon>Embryophyta</taxon>
        <taxon>Tracheophyta</taxon>
        <taxon>Spermatophyta</taxon>
        <taxon>Magnoliopsida</taxon>
        <taxon>Liliopsida</taxon>
        <taxon>Poales</taxon>
        <taxon>Poaceae</taxon>
        <taxon>BOP clade</taxon>
        <taxon>Oryzoideae</taxon>
        <taxon>Oryzeae</taxon>
        <taxon>Oryzinae</taxon>
        <taxon>Oryza</taxon>
        <taxon>Oryza sativa</taxon>
    </lineage>
</organism>
<dbReference type="AlphaFoldDB" id="Q6H887"/>
<feature type="chain" id="PRO_5010142001" evidence="2">
    <location>
        <begin position="22"/>
        <end position="565"/>
    </location>
</feature>
<reference evidence="4" key="4">
    <citation type="journal article" date="2007" name="Genome Res.">
        <title>Curated Genome Annotation of Oryza sativa ssp. japonica and Comparative Genome Analysis with Arabidopsis thaliana.</title>
        <authorList>
            <consortium name="The Rice Annotation Project (RAP)"/>
            <person name="Itoh T."/>
            <person name="Tanaka T."/>
            <person name="Barrero R.A."/>
            <person name="Yamasaki C."/>
            <person name="Fujii Y."/>
            <person name="Hilton P.B."/>
            <person name="Antonio B.A."/>
            <person name="Aono H."/>
            <person name="Apweiler R."/>
            <person name="Bruskiewich R."/>
            <person name="Bureau T."/>
            <person name="Burr F."/>
            <person name="Costa de Oliveira A."/>
            <person name="Fuks G."/>
            <person name="Habara T."/>
            <person name="Haberer G."/>
            <person name="Han B."/>
            <person name="Harada E."/>
            <person name="Hiraki A.T."/>
            <person name="Hirochika H."/>
            <person name="Hoen D."/>
            <person name="Hokari H."/>
            <person name="Hosokawa S."/>
            <person name="Hsing Y."/>
            <person name="Ikawa H."/>
            <person name="Ikeo K."/>
            <person name="Imanishi T."/>
            <person name="Ito Y."/>
            <person name="Jaiswal P."/>
            <person name="Kanno M."/>
            <person name="Kawahara Y."/>
            <person name="Kawamura T."/>
            <person name="Kawashima H."/>
            <person name="Khurana J.P."/>
            <person name="Kikuchi S."/>
            <person name="Komatsu S."/>
            <person name="Koyanagi K.O."/>
            <person name="Kubooka H."/>
            <person name="Lieberherr D."/>
            <person name="Lin Y.C."/>
            <person name="Lonsdale D."/>
            <person name="Matsumoto T."/>
            <person name="Matsuya A."/>
            <person name="McCombie W.R."/>
            <person name="Messing J."/>
            <person name="Miyao A."/>
            <person name="Mulder N."/>
            <person name="Nagamura Y."/>
            <person name="Nam J."/>
            <person name="Namiki N."/>
            <person name="Numa H."/>
            <person name="Nurimoto S."/>
            <person name="O'donovan C."/>
            <person name="Ohyanagi H."/>
            <person name="Okido T."/>
            <person name="Oota S."/>
            <person name="Osato N."/>
            <person name="Palmer L.E."/>
            <person name="Quetier F."/>
            <person name="Raghuvanshi S."/>
            <person name="Saichi N."/>
            <person name="Sakai H."/>
            <person name="Sakai Y."/>
            <person name="Sakata K."/>
            <person name="Sakurai T."/>
            <person name="Sato F."/>
            <person name="Sato Y."/>
            <person name="Schoof H."/>
            <person name="Seki M."/>
            <person name="Shibata M."/>
            <person name="Shimizu Y."/>
            <person name="Shinozaki K."/>
            <person name="Shinso Y."/>
            <person name="Singh N.K."/>
            <person name="Smith-White B."/>
            <person name="Takeda J."/>
            <person name="Tanino M."/>
            <person name="Tatusova T."/>
            <person name="Thongjuea S."/>
            <person name="Todokoro F."/>
            <person name="Tsugane M."/>
            <person name="Tyagi A.K."/>
            <person name="Vanavichit A."/>
            <person name="Wang A."/>
            <person name="Wing R.A."/>
            <person name="Yamaguchi K."/>
            <person name="Yamamoto M."/>
            <person name="Yamamoto N."/>
            <person name="Yu Y."/>
            <person name="Zhang H."/>
            <person name="Zhao Q."/>
            <person name="Higo K."/>
            <person name="Burr B."/>
            <person name="Gojobori T."/>
            <person name="Sasaki T."/>
        </authorList>
    </citation>
    <scope>NUCLEOTIDE SEQUENCE</scope>
</reference>
<feature type="signal peptide" evidence="2">
    <location>
        <begin position="1"/>
        <end position="21"/>
    </location>
</feature>
<keyword evidence="1" id="KW-0472">Membrane</keyword>
<dbReference type="EMBL" id="AP004066">
    <property type="protein sequence ID" value="BAD25062.1"/>
    <property type="molecule type" value="Genomic_DNA"/>
</dbReference>
<evidence type="ECO:0000313" key="5">
    <source>
        <dbReference type="Proteomes" id="UP000000763"/>
    </source>
</evidence>
<name>Q6H887_ORYSJ</name>
<reference evidence="4" key="7">
    <citation type="submission" date="2012-08" db="EMBL/GenBank/DDBJ databases">
        <title>Oryza sativa nipponbare(GA3) genomic DNA, chromosome 2.</title>
        <authorList>
            <consortium name="IRGSP(International Rice Genome Sequencing Project)"/>
        </authorList>
    </citation>
    <scope>NUCLEOTIDE SEQUENCE</scope>
</reference>
<accession>Q6H887</accession>
<keyword evidence="1" id="KW-1133">Transmembrane helix</keyword>
<dbReference type="EMBL" id="AP008208">
    <property type="protein sequence ID" value="BAF08018.1"/>
    <property type="molecule type" value="Genomic_DNA"/>
</dbReference>
<sequence>MASRAPPLLLLLIVLSLVVLAALLAAAAADASAVAGGGRSSPSTTTFVLAGERTRRKDPLDGLRLYSGGWNISDEHYWASVGFTVAPVFAAAAIWFVVFGVSLFLAGCCFCCCPGSSRGGGGSYSCTALVVSLVLLLAFTAAAAVGCGVLYDGQGRFDGSTAATVEYVAGKSGDAVASLRGFASSMEAAKAAGVGPVSLPASVKGSIDGVVRKMSSAADELAARMASNAAKIRDALETIRKILIVVAATMLILAVLGLGWCFLGGFWLQQRFCSVAPSFCYTSVEVVILWDKFFEGCYKTGSCCNGIDILTILLHEYHSVVGDTCAAMGEWVQRPQARTALDDILPCVDTAAAADALARSKDVTHHLVTVLNGVIANVSNAAAAGLPPPLYYNQSGPPVPLLCSPGERCDPGEVDLAAAPRAWRERVCRTTRAAAAAPEVCATVGRLTPAMYAQMVAAASACDALSRYGPVLADMADCAFVRRAFRVVGDEHCPGLGRHSAEVYRGLLAVAVAALASVVLWVAHSRERRRRRDAVELRAAASPYTVHHSHLEEGALLKSPRMMYR</sequence>
<dbReference type="KEGG" id="dosa:Os02g0183500"/>
<reference evidence="5" key="6">
    <citation type="journal article" date="2008" name="Nucleic Acids Res.">
        <title>The rice annotation project database (RAP-DB): 2008 update.</title>
        <authorList>
            <consortium name="The rice annotation project (RAP)"/>
        </authorList>
    </citation>
    <scope>GENOME REANNOTATION</scope>
    <source>
        <strain evidence="5">cv. Nipponbare</strain>
    </source>
</reference>
<dbReference type="PANTHER" id="PTHR31414">
    <property type="entry name" value="TRANSMEMBRANE PROTEIN DDB_G0292058"/>
    <property type="match status" value="1"/>
</dbReference>
<reference evidence="4 5" key="2">
    <citation type="journal article" date="2005" name="Nature">
        <title>The map-based sequence of the rice genome.</title>
        <authorList>
            <consortium name="International rice genome sequencing project (IRGSP)"/>
            <person name="Matsumoto T."/>
            <person name="Wu J."/>
            <person name="Kanamori H."/>
            <person name="Katayose Y."/>
            <person name="Fujisawa M."/>
            <person name="Namiki N."/>
            <person name="Mizuno H."/>
            <person name="Yamamoto K."/>
            <person name="Antonio B.A."/>
            <person name="Baba T."/>
            <person name="Sakata K."/>
            <person name="Nagamura Y."/>
            <person name="Aoki H."/>
            <person name="Arikawa K."/>
            <person name="Arita K."/>
            <person name="Bito T."/>
            <person name="Chiden Y."/>
            <person name="Fujitsuka N."/>
            <person name="Fukunaka R."/>
            <person name="Hamada M."/>
            <person name="Harada C."/>
            <person name="Hayashi A."/>
            <person name="Hijishita S."/>
            <person name="Honda M."/>
            <person name="Hosokawa S."/>
            <person name="Ichikawa Y."/>
            <person name="Idonuma A."/>
            <person name="Iijima M."/>
            <person name="Ikeda M."/>
            <person name="Ikeno M."/>
            <person name="Ito K."/>
            <person name="Ito S."/>
            <person name="Ito T."/>
            <person name="Ito Y."/>
            <person name="Ito Y."/>
            <person name="Iwabuchi A."/>
            <person name="Kamiya K."/>
            <person name="Karasawa W."/>
            <person name="Kurita K."/>
            <person name="Katagiri S."/>
            <person name="Kikuta A."/>
            <person name="Kobayashi H."/>
            <person name="Kobayashi N."/>
            <person name="Machita K."/>
            <person name="Maehara T."/>
            <person name="Masukawa M."/>
            <person name="Mizubayashi T."/>
            <person name="Mukai Y."/>
            <person name="Nagasaki H."/>
            <person name="Nagata Y."/>
            <person name="Naito S."/>
            <person name="Nakashima M."/>
            <person name="Nakama Y."/>
            <person name="Nakamichi Y."/>
            <person name="Nakamura M."/>
            <person name="Meguro A."/>
            <person name="Negishi M."/>
            <person name="Ohta I."/>
            <person name="Ohta T."/>
            <person name="Okamoto M."/>
            <person name="Ono N."/>
            <person name="Saji S."/>
            <person name="Sakaguchi M."/>
            <person name="Sakai K."/>
            <person name="Shibata M."/>
            <person name="Shimokawa T."/>
            <person name="Song J."/>
            <person name="Takazaki Y."/>
            <person name="Terasawa K."/>
            <person name="Tsugane M."/>
            <person name="Tsuji K."/>
            <person name="Ueda S."/>
            <person name="Waki K."/>
            <person name="Yamagata H."/>
            <person name="Yamamoto M."/>
            <person name="Yamamoto S."/>
            <person name="Yamane H."/>
            <person name="Yoshiki S."/>
            <person name="Yoshihara R."/>
            <person name="Yukawa K."/>
            <person name="Zhong H."/>
            <person name="Yano M."/>
            <person name="Yuan Q."/>
            <person name="Ouyang S."/>
            <person name="Liu J."/>
            <person name="Jones K.M."/>
            <person name="Gansberger K."/>
            <person name="Moffat K."/>
            <person name="Hill J."/>
            <person name="Bera J."/>
            <person name="Fadrosh D."/>
            <person name="Jin S."/>
            <person name="Johri S."/>
            <person name="Kim M."/>
            <person name="Overton L."/>
            <person name="Reardon M."/>
            <person name="Tsitrin T."/>
            <person name="Vuong H."/>
            <person name="Weaver B."/>
            <person name="Ciecko A."/>
            <person name="Tallon L."/>
            <person name="Jackson J."/>
            <person name="Pai G."/>
            <person name="Aken S.V."/>
            <person name="Utterback T."/>
            <person name="Reidmuller S."/>
            <person name="Feldblyum T."/>
            <person name="Hsiao J."/>
            <person name="Zismann V."/>
            <person name="Iobst S."/>
            <person name="de Vazeille A.R."/>
            <person name="Buell C.R."/>
            <person name="Ying K."/>
            <person name="Li Y."/>
            <person name="Lu T."/>
            <person name="Huang Y."/>
            <person name="Zhao Q."/>
            <person name="Feng Q."/>
            <person name="Zhang L."/>
            <person name="Zhu J."/>
            <person name="Weng Q."/>
            <person name="Mu J."/>
            <person name="Lu Y."/>
            <person name="Fan D."/>
            <person name="Liu Y."/>
            <person name="Guan J."/>
            <person name="Zhang Y."/>
            <person name="Yu S."/>
            <person name="Liu X."/>
            <person name="Zhang Y."/>
            <person name="Hong G."/>
            <person name="Han B."/>
            <person name="Choisne N."/>
            <person name="Demange N."/>
            <person name="Orjeda G."/>
            <person name="Samain S."/>
            <person name="Cattolico L."/>
            <person name="Pelletier E."/>
            <person name="Couloux A."/>
            <person name="Segurens B."/>
            <person name="Wincker P."/>
            <person name="D'Hont A."/>
            <person name="Scarpelli C."/>
            <person name="Weissenbach J."/>
            <person name="Salanoubat M."/>
            <person name="Quetier F."/>
            <person name="Yu Y."/>
            <person name="Kim H.R."/>
            <person name="Rambo T."/>
            <person name="Currie J."/>
            <person name="Collura K."/>
            <person name="Luo M."/>
            <person name="Yang T."/>
            <person name="Ammiraju J.S.S."/>
            <person name="Engler F."/>
            <person name="Soderlund C."/>
            <person name="Wing R.A."/>
            <person name="Palmer L.E."/>
            <person name="de la Bastide M."/>
            <person name="Spiegel L."/>
            <person name="Nascimento L."/>
            <person name="Zutavern T."/>
            <person name="O'Shaughnessy A."/>
            <person name="Dike S."/>
            <person name="Dedhia N."/>
            <person name="Preston R."/>
            <person name="Balija V."/>
            <person name="McCombie W.R."/>
            <person name="Chow T."/>
            <person name="Chen H."/>
            <person name="Chung M."/>
            <person name="Chen C."/>
            <person name="Shaw J."/>
            <person name="Wu H."/>
            <person name="Hsiao K."/>
            <person name="Chao Y."/>
            <person name="Chu M."/>
            <person name="Cheng C."/>
            <person name="Hour A."/>
            <person name="Lee P."/>
            <person name="Lin S."/>
            <person name="Lin Y."/>
            <person name="Liou J."/>
            <person name="Liu S."/>
            <person name="Hsing Y."/>
            <person name="Raghuvanshi S."/>
            <person name="Mohanty A."/>
            <person name="Bharti A.K."/>
            <person name="Gaur A."/>
            <person name="Gupta V."/>
            <person name="Kumar D."/>
            <person name="Ravi V."/>
            <person name="Vij S."/>
            <person name="Kapur A."/>
            <person name="Khurana P."/>
            <person name="Khurana P."/>
            <person name="Khurana J.P."/>
            <person name="Tyagi A.K."/>
            <person name="Gaikwad K."/>
            <person name="Singh A."/>
            <person name="Dalal V."/>
            <person name="Srivastava S."/>
            <person name="Dixit A."/>
            <person name="Pal A.K."/>
            <person name="Ghazi I.A."/>
            <person name="Yadav M."/>
            <person name="Pandit A."/>
            <person name="Bhargava A."/>
            <person name="Sureshbabu K."/>
            <person name="Batra K."/>
            <person name="Sharma T.R."/>
            <person name="Mohapatra T."/>
            <person name="Singh N.K."/>
            <person name="Messing J."/>
            <person name="Nelson A.B."/>
            <person name="Fuks G."/>
            <person name="Kavchok S."/>
            <person name="Keizer G."/>
            <person name="Linton E."/>
            <person name="Llaca V."/>
            <person name="Song R."/>
            <person name="Tanyolac B."/>
            <person name="Young S."/>
            <person name="Ho-Il K."/>
            <person name="Hahn J.H."/>
            <person name="Sangsakoo G."/>
            <person name="Vanavichit A."/>
            <person name="de Mattos Luiz.A.T."/>
            <person name="Zimmer P.D."/>
            <person name="Malone G."/>
            <person name="Dellagostin O."/>
            <person name="de Oliveira A.C."/>
            <person name="Bevan M."/>
            <person name="Bancroft I."/>
            <person name="Minx P."/>
            <person name="Cordum H."/>
            <person name="Wilson R."/>
            <person name="Cheng Z."/>
            <person name="Jin W."/>
            <person name="Jiang J."/>
            <person name="Leong S.A."/>
            <person name="Iwama H."/>
            <person name="Gojobori T."/>
            <person name="Itoh T."/>
            <person name="Niimura Y."/>
            <person name="Fujii Y."/>
            <person name="Habara T."/>
            <person name="Sakai H."/>
            <person name="Sato Y."/>
            <person name="Wilson G."/>
            <person name="Kumar K."/>
            <person name="McCouch S."/>
            <person name="Juretic N."/>
            <person name="Hoen D."/>
            <person name="Wright S."/>
            <person name="Bruskiewich R."/>
            <person name="Bureau T."/>
            <person name="Miyao A."/>
            <person name="Hirochika H."/>
            <person name="Nishikawa T."/>
            <person name="Kadowaki K."/>
            <person name="Sugiura M."/>
            <person name="Burr B."/>
            <person name="Sasaki T."/>
        </authorList>
    </citation>
    <scope>NUCLEOTIDE SEQUENCE [LARGE SCALE GENOMIC DNA]</scope>
    <source>
        <strain evidence="5">cv. Nipponbare</strain>
    </source>
</reference>
<evidence type="ECO:0000256" key="1">
    <source>
        <dbReference type="SAM" id="Phobius"/>
    </source>
</evidence>
<feature type="transmembrane region" description="Helical" evidence="1">
    <location>
        <begin position="103"/>
        <end position="121"/>
    </location>
</feature>
<feature type="transmembrane region" description="Helical" evidence="1">
    <location>
        <begin position="77"/>
        <end position="98"/>
    </location>
</feature>
<gene>
    <name evidence="4" type="ordered locus">Os02g0183500</name>
    <name evidence="3" type="ORF">OJ1572_F02.5</name>
</gene>
<dbReference type="InterPro" id="IPR040283">
    <property type="entry name" value="DDB_G0292058-like"/>
</dbReference>
<dbReference type="PANTHER" id="PTHR31414:SF15">
    <property type="entry name" value="PLASMA MEMBRANE FUSION PROTEIN"/>
    <property type="match status" value="1"/>
</dbReference>
<evidence type="ECO:0000256" key="2">
    <source>
        <dbReference type="SAM" id="SignalP"/>
    </source>
</evidence>